<keyword evidence="2" id="KW-1185">Reference proteome</keyword>
<name>A0ACB8F5D8_9SAUR</name>
<comment type="caution">
    <text evidence="1">The sequence shown here is derived from an EMBL/GenBank/DDBJ whole genome shotgun (WGS) entry which is preliminary data.</text>
</comment>
<accession>A0ACB8F5D8</accession>
<evidence type="ECO:0000313" key="2">
    <source>
        <dbReference type="Proteomes" id="UP000827872"/>
    </source>
</evidence>
<reference evidence="1" key="1">
    <citation type="submission" date="2021-08" db="EMBL/GenBank/DDBJ databases">
        <title>The first chromosome-level gecko genome reveals the dynamic sex chromosomes of Neotropical dwarf geckos (Sphaerodactylidae: Sphaerodactylus).</title>
        <authorList>
            <person name="Pinto B.J."/>
            <person name="Keating S.E."/>
            <person name="Gamble T."/>
        </authorList>
    </citation>
    <scope>NUCLEOTIDE SEQUENCE</scope>
    <source>
        <strain evidence="1">TG3544</strain>
    </source>
</reference>
<gene>
    <name evidence="1" type="ORF">K3G42_023703</name>
</gene>
<protein>
    <submittedName>
        <fullName evidence="1">Uncharacterized protein</fullName>
    </submittedName>
</protein>
<sequence>MFPADATAKPLDGSASNSHSKVYVKSLEEIRKEKQRINQQQGGNLLEEHVTAPSAGEEPAAKKALVITSSESSVTKEKIRPVTKRVLVRSQEAAPDDVGSEELGLSTQAVERRAKAKPRVSMMKPSGVKATSPAKQALKRKASECHPTAIAAVKPLSPVPNPSTKELSSENMDETSALGFAKDAVATVSEQESCKIRSEPLIDNQDETVSSTSSPAAVRTHRLSSTGAGKSHASIEDDFDKLIWEISGGKLEAEIDLDPGKDEDDLLLELSEMIDS</sequence>
<dbReference type="EMBL" id="CM037618">
    <property type="protein sequence ID" value="KAH8000257.1"/>
    <property type="molecule type" value="Genomic_DNA"/>
</dbReference>
<organism evidence="1 2">
    <name type="scientific">Sphaerodactylus townsendi</name>
    <dbReference type="NCBI Taxonomy" id="933632"/>
    <lineage>
        <taxon>Eukaryota</taxon>
        <taxon>Metazoa</taxon>
        <taxon>Chordata</taxon>
        <taxon>Craniata</taxon>
        <taxon>Vertebrata</taxon>
        <taxon>Euteleostomi</taxon>
        <taxon>Lepidosauria</taxon>
        <taxon>Squamata</taxon>
        <taxon>Bifurcata</taxon>
        <taxon>Gekkota</taxon>
        <taxon>Sphaerodactylidae</taxon>
        <taxon>Sphaerodactylus</taxon>
    </lineage>
</organism>
<evidence type="ECO:0000313" key="1">
    <source>
        <dbReference type="EMBL" id="KAH8000257.1"/>
    </source>
</evidence>
<proteinExistence type="predicted"/>
<dbReference type="Proteomes" id="UP000827872">
    <property type="component" value="Linkage Group LG05"/>
</dbReference>